<gene>
    <name evidence="3" type="ORF">MNOR_LOCUS9035</name>
</gene>
<protein>
    <submittedName>
        <fullName evidence="3">Uncharacterized protein</fullName>
    </submittedName>
</protein>
<feature type="non-terminal residue" evidence="3">
    <location>
        <position position="1"/>
    </location>
</feature>
<organism evidence="3 4">
    <name type="scientific">Meganyctiphanes norvegica</name>
    <name type="common">Northern krill</name>
    <name type="synonym">Thysanopoda norvegica</name>
    <dbReference type="NCBI Taxonomy" id="48144"/>
    <lineage>
        <taxon>Eukaryota</taxon>
        <taxon>Metazoa</taxon>
        <taxon>Ecdysozoa</taxon>
        <taxon>Arthropoda</taxon>
        <taxon>Crustacea</taxon>
        <taxon>Multicrustacea</taxon>
        <taxon>Malacostraca</taxon>
        <taxon>Eumalacostraca</taxon>
        <taxon>Eucarida</taxon>
        <taxon>Euphausiacea</taxon>
        <taxon>Euphausiidae</taxon>
        <taxon>Meganyctiphanes</taxon>
    </lineage>
</organism>
<feature type="compositionally biased region" description="Basic and acidic residues" evidence="2">
    <location>
        <begin position="343"/>
        <end position="356"/>
    </location>
</feature>
<proteinExistence type="predicted"/>
<dbReference type="EMBL" id="CAXKWB010004282">
    <property type="protein sequence ID" value="CAL4073152.1"/>
    <property type="molecule type" value="Genomic_DNA"/>
</dbReference>
<evidence type="ECO:0000313" key="4">
    <source>
        <dbReference type="Proteomes" id="UP001497623"/>
    </source>
</evidence>
<accession>A0AAV2Q668</accession>
<feature type="coiled-coil region" evidence="1">
    <location>
        <begin position="180"/>
        <end position="211"/>
    </location>
</feature>
<evidence type="ECO:0000256" key="2">
    <source>
        <dbReference type="SAM" id="MobiDB-lite"/>
    </source>
</evidence>
<feature type="region of interest" description="Disordered" evidence="2">
    <location>
        <begin position="301"/>
        <end position="363"/>
    </location>
</feature>
<keyword evidence="1" id="KW-0175">Coiled coil</keyword>
<feature type="coiled-coil region" evidence="1">
    <location>
        <begin position="252"/>
        <end position="279"/>
    </location>
</feature>
<dbReference type="Proteomes" id="UP001497623">
    <property type="component" value="Unassembled WGS sequence"/>
</dbReference>
<dbReference type="AlphaFoldDB" id="A0AAV2Q668"/>
<evidence type="ECO:0000313" key="3">
    <source>
        <dbReference type="EMBL" id="CAL4073152.1"/>
    </source>
</evidence>
<name>A0AAV2Q668_MEGNR</name>
<evidence type="ECO:0000256" key="1">
    <source>
        <dbReference type="SAM" id="Coils"/>
    </source>
</evidence>
<sequence length="363" mass="42445">AALLRQRRNLESEEVESEFRQKMEKSRSEINSEWEDKLRCECSRLKGELDQLHAEEKHLAVESMKLQKEQEIQTLKKAWELKQEELAKEISTLKEGLTDKDSYYHQEMDSMRTASDREIWDLRRKLQKLDENMWNQKEIYDEKIQLLQAEYKGHLEDAEKRLALIQNPESTKTDVEKLYKEQMQHMADQHRSSMERLREELEADKFQALEESRVLVSKHLEYVNSTLRDQLTEACSANQLYREELEAVQMALMRREEVIRSQEEEIKKLKEKNSLAAASSHLTLSQTSLQSADSHPFFFQNSRASQDRESRSESFGTSVDEDQKSSGGLLNKMFGSGWFSATKTKENGSKSKESGRRGSKHSP</sequence>
<comment type="caution">
    <text evidence="3">The sequence shown here is derived from an EMBL/GenBank/DDBJ whole genome shotgun (WGS) entry which is preliminary data.</text>
</comment>
<keyword evidence="4" id="KW-1185">Reference proteome</keyword>
<reference evidence="3 4" key="1">
    <citation type="submission" date="2024-05" db="EMBL/GenBank/DDBJ databases">
        <authorList>
            <person name="Wallberg A."/>
        </authorList>
    </citation>
    <scope>NUCLEOTIDE SEQUENCE [LARGE SCALE GENOMIC DNA]</scope>
</reference>